<dbReference type="SUPFAM" id="SSF56796">
    <property type="entry name" value="Dehydroquinate synthase-like"/>
    <property type="match status" value="1"/>
</dbReference>
<dbReference type="EC" id="4.2.3.4" evidence="10"/>
<keyword evidence="7" id="KW-0520">NAD</keyword>
<reference evidence="14 15" key="1">
    <citation type="submission" date="2020-07" db="EMBL/GenBank/DDBJ databases">
        <title>Genomic Encyclopedia of Type Strains, Phase IV (KMG-IV): sequencing the most valuable type-strain genomes for metagenomic binning, comparative biology and taxonomic classification.</title>
        <authorList>
            <person name="Goeker M."/>
        </authorList>
    </citation>
    <scope>NUCLEOTIDE SEQUENCE [LARGE SCALE GENOMIC DNA]</scope>
    <source>
        <strain evidence="14 15">DSM 17721</strain>
    </source>
</reference>
<keyword evidence="11" id="KW-1133">Transmembrane helix</keyword>
<evidence type="ECO:0000256" key="8">
    <source>
        <dbReference type="ARBA" id="ARBA00023239"/>
    </source>
</evidence>
<dbReference type="EMBL" id="JACDUS010000002">
    <property type="protein sequence ID" value="MBA2880851.1"/>
    <property type="molecule type" value="Genomic_DNA"/>
</dbReference>
<dbReference type="GO" id="GO:0003856">
    <property type="term" value="F:3-dehydroquinate synthase activity"/>
    <property type="evidence" value="ECO:0007669"/>
    <property type="project" value="UniProtKB-UniRule"/>
</dbReference>
<gene>
    <name evidence="14" type="ORF">HNR65_001169</name>
</gene>
<keyword evidence="9" id="KW-0170">Cobalt</keyword>
<evidence type="ECO:0000256" key="6">
    <source>
        <dbReference type="ARBA" id="ARBA00022833"/>
    </source>
</evidence>
<feature type="domain" description="3-dehydroquinate synthase C-terminal" evidence="13">
    <location>
        <begin position="170"/>
        <end position="308"/>
    </location>
</feature>
<evidence type="ECO:0000259" key="13">
    <source>
        <dbReference type="Pfam" id="PF24621"/>
    </source>
</evidence>
<comment type="function">
    <text evidence="3">Catalyzes the conversion of 3-deoxy-D-arabino-heptulosonate 7-phosphate (DAHP) to dehydroquinate (DHQ).</text>
</comment>
<organism evidence="14 15">
    <name type="scientific">Desulfosalsimonas propionicica</name>
    <dbReference type="NCBI Taxonomy" id="332175"/>
    <lineage>
        <taxon>Bacteria</taxon>
        <taxon>Pseudomonadati</taxon>
        <taxon>Thermodesulfobacteriota</taxon>
        <taxon>Desulfobacteria</taxon>
        <taxon>Desulfobacterales</taxon>
        <taxon>Desulfosalsimonadaceae</taxon>
        <taxon>Desulfosalsimonas</taxon>
    </lineage>
</organism>
<protein>
    <recommendedName>
        <fullName evidence="10">3-dehydroquinate synthase</fullName>
        <ecNumber evidence="10">4.2.3.4</ecNumber>
    </recommendedName>
</protein>
<evidence type="ECO:0000256" key="2">
    <source>
        <dbReference type="ARBA" id="ARBA00001941"/>
    </source>
</evidence>
<keyword evidence="11" id="KW-0812">Transmembrane</keyword>
<evidence type="ECO:0000256" key="10">
    <source>
        <dbReference type="NCBIfam" id="TIGR01357"/>
    </source>
</evidence>
<dbReference type="InterPro" id="IPR056179">
    <property type="entry name" value="DHQS_C"/>
</dbReference>
<keyword evidence="15" id="KW-1185">Reference proteome</keyword>
<dbReference type="GO" id="GO:0046872">
    <property type="term" value="F:metal ion binding"/>
    <property type="evidence" value="ECO:0007669"/>
    <property type="project" value="UniProtKB-KW"/>
</dbReference>
<accession>A0A7W0HKA1</accession>
<dbReference type="RefSeq" id="WP_181550504.1">
    <property type="nucleotide sequence ID" value="NZ_JACDUS010000002.1"/>
</dbReference>
<keyword evidence="8 14" id="KW-0456">Lyase</keyword>
<dbReference type="PANTHER" id="PTHR43622:SF1">
    <property type="entry name" value="3-DEHYDROQUINATE SYNTHASE"/>
    <property type="match status" value="1"/>
</dbReference>
<sequence>MKHLEIAGQTGVSQILVGERLENAGAHLPENTRVIVITDETVNRLYSQKMPDAERIVIGCGEPSKTLDTAAFIYRRLIDLEADRSVFLFGVGGGIVCDITGFVAATYLRGVRFASAATTLLAQVDASVGGKTGVNLDGYKNMVGVFYQPGFVICDPHLLKTLPGHEVVSGFAEIIKHAAIADAGYFGRLETRAEEAMALIPEVIEQIVYDSVVIKSDIVNRDEREKGERRKLNFGHTLGHAIEKTIGCSHGQAVSAGMVAAARLSVKKGLLCESDMQRLSGLLACFGLPVSLPADPAAVYDALARDKKREADFIWFVLLSAIGDCMVSPVALTELQAVLDL</sequence>
<feature type="domain" description="3-dehydroquinate synthase N-terminal" evidence="12">
    <location>
        <begin position="56"/>
        <end position="167"/>
    </location>
</feature>
<dbReference type="InterPro" id="IPR016037">
    <property type="entry name" value="DHQ_synth_AroB"/>
</dbReference>
<comment type="caution">
    <text evidence="14">The sequence shown here is derived from an EMBL/GenBank/DDBJ whole genome shotgun (WGS) entry which is preliminary data.</text>
</comment>
<dbReference type="Gene3D" id="1.20.1090.10">
    <property type="entry name" value="Dehydroquinate synthase-like - alpha domain"/>
    <property type="match status" value="1"/>
</dbReference>
<name>A0A7W0HKA1_9BACT</name>
<dbReference type="PIRSF" id="PIRSF001455">
    <property type="entry name" value="DHQ_synth"/>
    <property type="match status" value="1"/>
</dbReference>
<dbReference type="Gene3D" id="3.40.50.1970">
    <property type="match status" value="1"/>
</dbReference>
<dbReference type="GO" id="GO:0009423">
    <property type="term" value="P:chorismate biosynthetic process"/>
    <property type="evidence" value="ECO:0007669"/>
    <property type="project" value="UniProtKB-UniRule"/>
</dbReference>
<evidence type="ECO:0000259" key="12">
    <source>
        <dbReference type="Pfam" id="PF01761"/>
    </source>
</evidence>
<dbReference type="InterPro" id="IPR030960">
    <property type="entry name" value="DHQS/DOIS_N"/>
</dbReference>
<dbReference type="Pfam" id="PF24621">
    <property type="entry name" value="DHQS_C"/>
    <property type="match status" value="1"/>
</dbReference>
<dbReference type="Pfam" id="PF01761">
    <property type="entry name" value="DHQ_synthase"/>
    <property type="match status" value="1"/>
</dbReference>
<keyword evidence="5" id="KW-0547">Nucleotide-binding</keyword>
<evidence type="ECO:0000256" key="11">
    <source>
        <dbReference type="SAM" id="Phobius"/>
    </source>
</evidence>
<keyword evidence="11" id="KW-0472">Membrane</keyword>
<dbReference type="Proteomes" id="UP000525298">
    <property type="component" value="Unassembled WGS sequence"/>
</dbReference>
<evidence type="ECO:0000256" key="7">
    <source>
        <dbReference type="ARBA" id="ARBA00023027"/>
    </source>
</evidence>
<dbReference type="AlphaFoldDB" id="A0A7W0HKA1"/>
<comment type="cofactor">
    <cofactor evidence="2">
        <name>Co(2+)</name>
        <dbReference type="ChEBI" id="CHEBI:48828"/>
    </cofactor>
</comment>
<evidence type="ECO:0000256" key="3">
    <source>
        <dbReference type="ARBA" id="ARBA00003485"/>
    </source>
</evidence>
<dbReference type="GO" id="GO:0009073">
    <property type="term" value="P:aromatic amino acid family biosynthetic process"/>
    <property type="evidence" value="ECO:0007669"/>
    <property type="project" value="InterPro"/>
</dbReference>
<evidence type="ECO:0000256" key="4">
    <source>
        <dbReference type="ARBA" id="ARBA00022723"/>
    </source>
</evidence>
<dbReference type="InterPro" id="IPR030963">
    <property type="entry name" value="DHQ_synth_fam"/>
</dbReference>
<comment type="cofactor">
    <cofactor evidence="1">
        <name>NAD(+)</name>
        <dbReference type="ChEBI" id="CHEBI:57540"/>
    </cofactor>
</comment>
<dbReference type="NCBIfam" id="TIGR01357">
    <property type="entry name" value="aroB"/>
    <property type="match status" value="1"/>
</dbReference>
<dbReference type="GO" id="GO:0000166">
    <property type="term" value="F:nucleotide binding"/>
    <property type="evidence" value="ECO:0007669"/>
    <property type="project" value="UniProtKB-KW"/>
</dbReference>
<proteinExistence type="predicted"/>
<evidence type="ECO:0000313" key="15">
    <source>
        <dbReference type="Proteomes" id="UP000525298"/>
    </source>
</evidence>
<evidence type="ECO:0000256" key="1">
    <source>
        <dbReference type="ARBA" id="ARBA00001911"/>
    </source>
</evidence>
<keyword evidence="4" id="KW-0479">Metal-binding</keyword>
<feature type="transmembrane region" description="Helical" evidence="11">
    <location>
        <begin position="86"/>
        <end position="108"/>
    </location>
</feature>
<dbReference type="GO" id="GO:0005737">
    <property type="term" value="C:cytoplasm"/>
    <property type="evidence" value="ECO:0007669"/>
    <property type="project" value="InterPro"/>
</dbReference>
<dbReference type="CDD" id="cd08195">
    <property type="entry name" value="DHQS"/>
    <property type="match status" value="1"/>
</dbReference>
<dbReference type="PANTHER" id="PTHR43622">
    <property type="entry name" value="3-DEHYDROQUINATE SYNTHASE"/>
    <property type="match status" value="1"/>
</dbReference>
<dbReference type="InterPro" id="IPR050071">
    <property type="entry name" value="Dehydroquinate_synthase"/>
</dbReference>
<keyword evidence="6" id="KW-0862">Zinc</keyword>
<evidence type="ECO:0000256" key="5">
    <source>
        <dbReference type="ARBA" id="ARBA00022741"/>
    </source>
</evidence>
<evidence type="ECO:0000313" key="14">
    <source>
        <dbReference type="EMBL" id="MBA2880851.1"/>
    </source>
</evidence>
<evidence type="ECO:0000256" key="9">
    <source>
        <dbReference type="ARBA" id="ARBA00023285"/>
    </source>
</evidence>